<evidence type="ECO:0000256" key="4">
    <source>
        <dbReference type="PROSITE-ProRule" id="PRU00108"/>
    </source>
</evidence>
<dbReference type="Gene3D" id="1.10.10.60">
    <property type="entry name" value="Homeodomain-like"/>
    <property type="match status" value="1"/>
</dbReference>
<dbReference type="PANTHER" id="PTHR46271:SF2">
    <property type="entry name" value="RETINA AND ANTERIOR NEURAL FOLD HOMEOBOX PROTEIN 2"/>
    <property type="match status" value="1"/>
</dbReference>
<dbReference type="GO" id="GO:0000981">
    <property type="term" value="F:DNA-binding transcription factor activity, RNA polymerase II-specific"/>
    <property type="evidence" value="ECO:0007669"/>
    <property type="project" value="InterPro"/>
</dbReference>
<dbReference type="InterPro" id="IPR009057">
    <property type="entry name" value="Homeodomain-like_sf"/>
</dbReference>
<proteinExistence type="predicted"/>
<feature type="region of interest" description="Disordered" evidence="6">
    <location>
        <begin position="43"/>
        <end position="67"/>
    </location>
</feature>
<dbReference type="SMART" id="SM00389">
    <property type="entry name" value="HOX"/>
    <property type="match status" value="1"/>
</dbReference>
<dbReference type="AlphaFoldDB" id="A0A8X6Q6F0"/>
<feature type="region of interest" description="Disordered" evidence="6">
    <location>
        <begin position="86"/>
        <end position="144"/>
    </location>
</feature>
<feature type="domain" description="Homeobox" evidence="7">
    <location>
        <begin position="142"/>
        <end position="190"/>
    </location>
</feature>
<evidence type="ECO:0000256" key="1">
    <source>
        <dbReference type="ARBA" id="ARBA00004123"/>
    </source>
</evidence>
<keyword evidence="2" id="KW-0805">Transcription regulation</keyword>
<dbReference type="PROSITE" id="PS50071">
    <property type="entry name" value="HOMEOBOX_2"/>
    <property type="match status" value="1"/>
</dbReference>
<comment type="caution">
    <text evidence="8">The sequence shown here is derived from an EMBL/GenBank/DDBJ whole genome shotgun (WGS) entry which is preliminary data.</text>
</comment>
<evidence type="ECO:0000313" key="9">
    <source>
        <dbReference type="Proteomes" id="UP000887013"/>
    </source>
</evidence>
<evidence type="ECO:0000256" key="2">
    <source>
        <dbReference type="ARBA" id="ARBA00023015"/>
    </source>
</evidence>
<organism evidence="8 9">
    <name type="scientific">Nephila pilipes</name>
    <name type="common">Giant wood spider</name>
    <name type="synonym">Nephila maculata</name>
    <dbReference type="NCBI Taxonomy" id="299642"/>
    <lineage>
        <taxon>Eukaryota</taxon>
        <taxon>Metazoa</taxon>
        <taxon>Ecdysozoa</taxon>
        <taxon>Arthropoda</taxon>
        <taxon>Chelicerata</taxon>
        <taxon>Arachnida</taxon>
        <taxon>Araneae</taxon>
        <taxon>Araneomorphae</taxon>
        <taxon>Entelegynae</taxon>
        <taxon>Araneoidea</taxon>
        <taxon>Nephilidae</taxon>
        <taxon>Nephila</taxon>
    </lineage>
</organism>
<evidence type="ECO:0000259" key="7">
    <source>
        <dbReference type="PROSITE" id="PS50071"/>
    </source>
</evidence>
<dbReference type="Pfam" id="PF00046">
    <property type="entry name" value="Homeodomain"/>
    <property type="match status" value="1"/>
</dbReference>
<accession>A0A8X6Q6F0</accession>
<dbReference type="InterPro" id="IPR001356">
    <property type="entry name" value="HD"/>
</dbReference>
<gene>
    <name evidence="8" type="primary">RAX</name>
    <name evidence="8" type="ORF">NPIL_8541</name>
</gene>
<feature type="compositionally biased region" description="Basic and acidic residues" evidence="6">
    <location>
        <begin position="86"/>
        <end position="100"/>
    </location>
</feature>
<keyword evidence="4 5" id="KW-0371">Homeobox</keyword>
<dbReference type="EMBL" id="BMAW01027963">
    <property type="protein sequence ID" value="GFU04866.1"/>
    <property type="molecule type" value="Genomic_DNA"/>
</dbReference>
<feature type="compositionally biased region" description="Polar residues" evidence="6">
    <location>
        <begin position="121"/>
        <end position="137"/>
    </location>
</feature>
<dbReference type="GO" id="GO:0005634">
    <property type="term" value="C:nucleus"/>
    <property type="evidence" value="ECO:0007669"/>
    <property type="project" value="UniProtKB-SubCell"/>
</dbReference>
<keyword evidence="9" id="KW-1185">Reference proteome</keyword>
<evidence type="ECO:0000256" key="3">
    <source>
        <dbReference type="ARBA" id="ARBA00023163"/>
    </source>
</evidence>
<sequence>MLCSDSGDSSSSNKLNGDGKSRSKTVPAHSIDAILGIKYQTHVASSTANDASSHAEKASSEDPYEDEFCDVETVEQKKDRNLCYFRGEDNGRMKGRDKVPESLVTASQDDWLRGDHDKQDTSASQSHCDTYCSSDRPTSLRKKHRRNRTTFTTYQLHELERAFERSHYPDVYSREELAVKVNLPEVRVQVSQS</sequence>
<keyword evidence="3" id="KW-0804">Transcription</keyword>
<name>A0A8X6Q6F0_NEPPI</name>
<feature type="compositionally biased region" description="Low complexity" evidence="6">
    <location>
        <begin position="1"/>
        <end position="18"/>
    </location>
</feature>
<dbReference type="SUPFAM" id="SSF46689">
    <property type="entry name" value="Homeodomain-like"/>
    <property type="match status" value="1"/>
</dbReference>
<dbReference type="InterPro" id="IPR043562">
    <property type="entry name" value="RAX/RAX2"/>
</dbReference>
<keyword evidence="4 5" id="KW-0539">Nucleus</keyword>
<feature type="DNA-binding region" description="Homeobox" evidence="4">
    <location>
        <begin position="144"/>
        <end position="191"/>
    </location>
</feature>
<dbReference type="GO" id="GO:0045944">
    <property type="term" value="P:positive regulation of transcription by RNA polymerase II"/>
    <property type="evidence" value="ECO:0007669"/>
    <property type="project" value="InterPro"/>
</dbReference>
<evidence type="ECO:0000256" key="5">
    <source>
        <dbReference type="RuleBase" id="RU000682"/>
    </source>
</evidence>
<reference evidence="8" key="1">
    <citation type="submission" date="2020-08" db="EMBL/GenBank/DDBJ databases">
        <title>Multicomponent nature underlies the extraordinary mechanical properties of spider dragline silk.</title>
        <authorList>
            <person name="Kono N."/>
            <person name="Nakamura H."/>
            <person name="Mori M."/>
            <person name="Yoshida Y."/>
            <person name="Ohtoshi R."/>
            <person name="Malay A.D."/>
            <person name="Moran D.A.P."/>
            <person name="Tomita M."/>
            <person name="Numata K."/>
            <person name="Arakawa K."/>
        </authorList>
    </citation>
    <scope>NUCLEOTIDE SEQUENCE</scope>
</reference>
<feature type="compositionally biased region" description="Basic and acidic residues" evidence="6">
    <location>
        <begin position="110"/>
        <end position="120"/>
    </location>
</feature>
<dbReference type="Proteomes" id="UP000887013">
    <property type="component" value="Unassembled WGS sequence"/>
</dbReference>
<comment type="subcellular location">
    <subcellularLocation>
        <location evidence="1 4 5">Nucleus</location>
    </subcellularLocation>
</comment>
<dbReference type="CDD" id="cd00086">
    <property type="entry name" value="homeodomain"/>
    <property type="match status" value="1"/>
</dbReference>
<feature type="compositionally biased region" description="Polar residues" evidence="6">
    <location>
        <begin position="43"/>
        <end position="52"/>
    </location>
</feature>
<evidence type="ECO:0000256" key="6">
    <source>
        <dbReference type="SAM" id="MobiDB-lite"/>
    </source>
</evidence>
<protein>
    <submittedName>
        <fullName evidence="8">Retinal homeobox protein Rax</fullName>
    </submittedName>
</protein>
<evidence type="ECO:0000313" key="8">
    <source>
        <dbReference type="EMBL" id="GFU04866.1"/>
    </source>
</evidence>
<dbReference type="PANTHER" id="PTHR46271">
    <property type="entry name" value="HOMEOBOX PROTEIN, PUTATIVE-RELATED"/>
    <property type="match status" value="1"/>
</dbReference>
<dbReference type="GO" id="GO:0000978">
    <property type="term" value="F:RNA polymerase II cis-regulatory region sequence-specific DNA binding"/>
    <property type="evidence" value="ECO:0007669"/>
    <property type="project" value="TreeGrafter"/>
</dbReference>
<feature type="region of interest" description="Disordered" evidence="6">
    <location>
        <begin position="1"/>
        <end position="27"/>
    </location>
</feature>
<keyword evidence="4 5" id="KW-0238">DNA-binding</keyword>
<dbReference type="OrthoDB" id="6159439at2759"/>